<dbReference type="RefSeq" id="WP_229799533.1">
    <property type="nucleotide sequence ID" value="NZ_BMYP01000002.1"/>
</dbReference>
<dbReference type="PROSITE" id="PS50943">
    <property type="entry name" value="HTH_CROC1"/>
    <property type="match status" value="1"/>
</dbReference>
<protein>
    <submittedName>
        <fullName evidence="2">Transcriptional regulator</fullName>
    </submittedName>
</protein>
<dbReference type="EMBL" id="BMYP01000002">
    <property type="protein sequence ID" value="GHD70906.1"/>
    <property type="molecule type" value="Genomic_DNA"/>
</dbReference>
<gene>
    <name evidence="2" type="ORF">GCM10011419_01840</name>
</gene>
<evidence type="ECO:0000313" key="3">
    <source>
        <dbReference type="Proteomes" id="UP000662678"/>
    </source>
</evidence>
<sequence length="129" mass="14248">MSAIKDINLIATVIADMKRDETPLLTPARIQEAHELGEKLARLRVARRLRQADAAARAGLARSTAALIEKGDLSRTQAQILRYLEAIAPGLTLLGLLQEIDPSLKALRAKEITKRVRPLSKSELDELDF</sequence>
<dbReference type="Pfam" id="PF13560">
    <property type="entry name" value="HTH_31"/>
    <property type="match status" value="1"/>
</dbReference>
<proteinExistence type="predicted"/>
<feature type="domain" description="HTH cro/C1-type" evidence="1">
    <location>
        <begin position="40"/>
        <end position="71"/>
    </location>
</feature>
<dbReference type="InterPro" id="IPR001387">
    <property type="entry name" value="Cro/C1-type_HTH"/>
</dbReference>
<name>A0ABQ3H5R0_9NEIS</name>
<organism evidence="2 3">
    <name type="scientific">Vogesella fluminis</name>
    <dbReference type="NCBI Taxonomy" id="1069161"/>
    <lineage>
        <taxon>Bacteria</taxon>
        <taxon>Pseudomonadati</taxon>
        <taxon>Pseudomonadota</taxon>
        <taxon>Betaproteobacteria</taxon>
        <taxon>Neisseriales</taxon>
        <taxon>Chromobacteriaceae</taxon>
        <taxon>Vogesella</taxon>
    </lineage>
</organism>
<accession>A0ABQ3H5R0</accession>
<keyword evidence="3" id="KW-1185">Reference proteome</keyword>
<evidence type="ECO:0000313" key="2">
    <source>
        <dbReference type="EMBL" id="GHD70906.1"/>
    </source>
</evidence>
<dbReference type="SUPFAM" id="SSF47413">
    <property type="entry name" value="lambda repressor-like DNA-binding domains"/>
    <property type="match status" value="1"/>
</dbReference>
<comment type="caution">
    <text evidence="2">The sequence shown here is derived from an EMBL/GenBank/DDBJ whole genome shotgun (WGS) entry which is preliminary data.</text>
</comment>
<evidence type="ECO:0000259" key="1">
    <source>
        <dbReference type="PROSITE" id="PS50943"/>
    </source>
</evidence>
<dbReference type="InterPro" id="IPR010982">
    <property type="entry name" value="Lambda_DNA-bd_dom_sf"/>
</dbReference>
<dbReference type="Proteomes" id="UP000662678">
    <property type="component" value="Unassembled WGS sequence"/>
</dbReference>
<reference evidence="3" key="1">
    <citation type="journal article" date="2019" name="Int. J. Syst. Evol. Microbiol.">
        <title>The Global Catalogue of Microorganisms (GCM) 10K type strain sequencing project: providing services to taxonomists for standard genome sequencing and annotation.</title>
        <authorList>
            <consortium name="The Broad Institute Genomics Platform"/>
            <consortium name="The Broad Institute Genome Sequencing Center for Infectious Disease"/>
            <person name="Wu L."/>
            <person name="Ma J."/>
        </authorList>
    </citation>
    <scope>NUCLEOTIDE SEQUENCE [LARGE SCALE GENOMIC DNA]</scope>
    <source>
        <strain evidence="3">KCTC 23713</strain>
    </source>
</reference>
<dbReference type="Gene3D" id="1.10.260.40">
    <property type="entry name" value="lambda repressor-like DNA-binding domains"/>
    <property type="match status" value="1"/>
</dbReference>